<keyword evidence="6" id="KW-0631">Potassium channel</keyword>
<dbReference type="PANTHER" id="PTHR31462:SF5">
    <property type="entry name" value="ENDOSOMAL_LYSOSOMAL PROTON CHANNEL TMEM175"/>
    <property type="match status" value="1"/>
</dbReference>
<keyword evidence="8 13" id="KW-1133">Transmembrane helix</keyword>
<dbReference type="Proteomes" id="UP000316092">
    <property type="component" value="Unassembled WGS sequence"/>
</dbReference>
<gene>
    <name evidence="14" type="ORF">FNU79_18845</name>
</gene>
<evidence type="ECO:0000256" key="1">
    <source>
        <dbReference type="ARBA" id="ARBA00004141"/>
    </source>
</evidence>
<dbReference type="RefSeq" id="WP_143722323.1">
    <property type="nucleotide sequence ID" value="NZ_VKDB01000072.1"/>
</dbReference>
<proteinExistence type="inferred from homology"/>
<organism evidence="14 15">
    <name type="scientific">Deinococcus detaillensis</name>
    <dbReference type="NCBI Taxonomy" id="2592048"/>
    <lineage>
        <taxon>Bacteria</taxon>
        <taxon>Thermotogati</taxon>
        <taxon>Deinococcota</taxon>
        <taxon>Deinococci</taxon>
        <taxon>Deinococcales</taxon>
        <taxon>Deinococcaceae</taxon>
        <taxon>Deinococcus</taxon>
    </lineage>
</organism>
<evidence type="ECO:0000256" key="7">
    <source>
        <dbReference type="ARBA" id="ARBA00022958"/>
    </source>
</evidence>
<feature type="transmembrane region" description="Helical" evidence="13">
    <location>
        <begin position="40"/>
        <end position="58"/>
    </location>
</feature>
<keyword evidence="15" id="KW-1185">Reference proteome</keyword>
<keyword evidence="4" id="KW-0633">Potassium transport</keyword>
<accession>A0A553UEG0</accession>
<keyword evidence="11" id="KW-0407">Ion channel</keyword>
<dbReference type="OrthoDB" id="7626281at2"/>
<name>A0A553UEG0_9DEIO</name>
<dbReference type="PANTHER" id="PTHR31462">
    <property type="entry name" value="ENDOSOMAL/LYSOSOMAL POTASSIUM CHANNEL TMEM175"/>
    <property type="match status" value="1"/>
</dbReference>
<dbReference type="GO" id="GO:0005267">
    <property type="term" value="F:potassium channel activity"/>
    <property type="evidence" value="ECO:0007669"/>
    <property type="project" value="UniProtKB-KW"/>
</dbReference>
<evidence type="ECO:0000256" key="4">
    <source>
        <dbReference type="ARBA" id="ARBA00022538"/>
    </source>
</evidence>
<protein>
    <submittedName>
        <fullName evidence="14">DUF1211 domain-containing protein</fullName>
    </submittedName>
</protein>
<evidence type="ECO:0000256" key="5">
    <source>
        <dbReference type="ARBA" id="ARBA00022692"/>
    </source>
</evidence>
<keyword evidence="3" id="KW-0813">Transport</keyword>
<evidence type="ECO:0000256" key="2">
    <source>
        <dbReference type="ARBA" id="ARBA00006920"/>
    </source>
</evidence>
<dbReference type="Pfam" id="PF06736">
    <property type="entry name" value="TMEM175"/>
    <property type="match status" value="1"/>
</dbReference>
<evidence type="ECO:0000256" key="11">
    <source>
        <dbReference type="ARBA" id="ARBA00023303"/>
    </source>
</evidence>
<feature type="transmembrane region" description="Helical" evidence="13">
    <location>
        <begin position="12"/>
        <end position="28"/>
    </location>
</feature>
<evidence type="ECO:0000256" key="3">
    <source>
        <dbReference type="ARBA" id="ARBA00022448"/>
    </source>
</evidence>
<feature type="transmembrane region" description="Helical" evidence="13">
    <location>
        <begin position="70"/>
        <end position="93"/>
    </location>
</feature>
<evidence type="ECO:0000256" key="12">
    <source>
        <dbReference type="ARBA" id="ARBA00034430"/>
    </source>
</evidence>
<dbReference type="EMBL" id="VKDB01000072">
    <property type="protein sequence ID" value="TSA78604.1"/>
    <property type="molecule type" value="Genomic_DNA"/>
</dbReference>
<evidence type="ECO:0000256" key="9">
    <source>
        <dbReference type="ARBA" id="ARBA00023065"/>
    </source>
</evidence>
<dbReference type="GO" id="GO:0015252">
    <property type="term" value="F:proton channel activity"/>
    <property type="evidence" value="ECO:0007669"/>
    <property type="project" value="InterPro"/>
</dbReference>
<evidence type="ECO:0000313" key="15">
    <source>
        <dbReference type="Proteomes" id="UP000316092"/>
    </source>
</evidence>
<comment type="catalytic activity">
    <reaction evidence="12">
        <text>K(+)(in) = K(+)(out)</text>
        <dbReference type="Rhea" id="RHEA:29463"/>
        <dbReference type="ChEBI" id="CHEBI:29103"/>
    </reaction>
</comment>
<keyword evidence="9" id="KW-0406">Ion transport</keyword>
<evidence type="ECO:0000256" key="8">
    <source>
        <dbReference type="ARBA" id="ARBA00022989"/>
    </source>
</evidence>
<evidence type="ECO:0000256" key="6">
    <source>
        <dbReference type="ARBA" id="ARBA00022826"/>
    </source>
</evidence>
<dbReference type="InterPro" id="IPR010617">
    <property type="entry name" value="TMEM175-like"/>
</dbReference>
<feature type="transmembrane region" description="Helical" evidence="13">
    <location>
        <begin position="150"/>
        <end position="183"/>
    </location>
</feature>
<keyword evidence="5 13" id="KW-0812">Transmembrane</keyword>
<comment type="similarity">
    <text evidence="2">Belongs to the TMEM175 family.</text>
</comment>
<comment type="subcellular location">
    <subcellularLocation>
        <location evidence="1">Membrane</location>
        <topology evidence="1">Multi-pass membrane protein</topology>
    </subcellularLocation>
</comment>
<reference evidence="14 15" key="1">
    <citation type="submission" date="2019-07" db="EMBL/GenBank/DDBJ databases">
        <title>Deinococcus detaillus sp. nov., isolated from humus soil in Antarctica.</title>
        <authorList>
            <person name="Zhang K."/>
        </authorList>
    </citation>
    <scope>NUCLEOTIDE SEQUENCE [LARGE SCALE GENOMIC DNA]</scope>
    <source>
        <strain evidence="14 15">H1</strain>
    </source>
</reference>
<sequence length="203" mass="22487">MHKGRTEAFSDGVLAIIITIMVLQLDVPEGRELSDLFRDWPKMLAYVVSFLYVGLYWNNHHHMFQAVKRINGVVLWGNLHLLFWLSLLPWLTAWVGESHFAPTPISVYAFDLLMCAVAFPLLQRALIRADASNTLLAQAVRGSTKEKVSMLAYVVAVVLPLLGQTAAYMAGILLMVVGLSWAVPDPRIERVLAESGDSASPPS</sequence>
<comment type="caution">
    <text evidence="14">The sequence shown here is derived from an EMBL/GenBank/DDBJ whole genome shotgun (WGS) entry which is preliminary data.</text>
</comment>
<dbReference type="GO" id="GO:0016020">
    <property type="term" value="C:membrane"/>
    <property type="evidence" value="ECO:0007669"/>
    <property type="project" value="UniProtKB-SubCell"/>
</dbReference>
<evidence type="ECO:0000256" key="13">
    <source>
        <dbReference type="SAM" id="Phobius"/>
    </source>
</evidence>
<feature type="transmembrane region" description="Helical" evidence="13">
    <location>
        <begin position="105"/>
        <end position="122"/>
    </location>
</feature>
<keyword evidence="7" id="KW-0630">Potassium</keyword>
<evidence type="ECO:0000313" key="14">
    <source>
        <dbReference type="EMBL" id="TSA78604.1"/>
    </source>
</evidence>
<evidence type="ECO:0000256" key="10">
    <source>
        <dbReference type="ARBA" id="ARBA00023136"/>
    </source>
</evidence>
<dbReference type="AlphaFoldDB" id="A0A553UEG0"/>
<keyword evidence="10 13" id="KW-0472">Membrane</keyword>